<dbReference type="InterPro" id="IPR045886">
    <property type="entry name" value="ThiF/MoeB/HesA"/>
</dbReference>
<dbReference type="Gene3D" id="3.40.50.720">
    <property type="entry name" value="NAD(P)-binding Rossmann-like Domain"/>
    <property type="match status" value="1"/>
</dbReference>
<protein>
    <submittedName>
        <fullName evidence="2">ThiF family adenylyltransferase</fullName>
    </submittedName>
</protein>
<evidence type="ECO:0000313" key="3">
    <source>
        <dbReference type="Proteomes" id="UP000622317"/>
    </source>
</evidence>
<dbReference type="PANTHER" id="PTHR10953">
    <property type="entry name" value="UBIQUITIN-ACTIVATING ENZYME E1"/>
    <property type="match status" value="1"/>
</dbReference>
<reference evidence="2" key="1">
    <citation type="submission" date="2020-09" db="EMBL/GenBank/DDBJ databases">
        <title>Pelagicoccus enzymogenes sp. nov. with an EPS production, isolated from marine sediment.</title>
        <authorList>
            <person name="Feng X."/>
        </authorList>
    </citation>
    <scope>NUCLEOTIDE SEQUENCE</scope>
    <source>
        <strain evidence="2">NFK12</strain>
    </source>
</reference>
<gene>
    <name evidence="2" type="ORF">IEN85_22990</name>
</gene>
<dbReference type="GO" id="GO:0016779">
    <property type="term" value="F:nucleotidyltransferase activity"/>
    <property type="evidence" value="ECO:0007669"/>
    <property type="project" value="UniProtKB-KW"/>
</dbReference>
<keyword evidence="2" id="KW-0548">Nucleotidyltransferase</keyword>
<dbReference type="PANTHER" id="PTHR10953:SF102">
    <property type="entry name" value="ADENYLYLTRANSFERASE AND SULFURTRANSFERASE MOCS3"/>
    <property type="match status" value="1"/>
</dbReference>
<dbReference type="GO" id="GO:0005737">
    <property type="term" value="C:cytoplasm"/>
    <property type="evidence" value="ECO:0007669"/>
    <property type="project" value="TreeGrafter"/>
</dbReference>
<dbReference type="RefSeq" id="WP_191619468.1">
    <property type="nucleotide sequence ID" value="NZ_JACYFG010000061.1"/>
</dbReference>
<sequence length="391" mass="43808">MQSNDSQGESISLKESRFSRFESIDWWKQETLDSAKVLVVGAGALGNEVIKNLALLGVGHLAIVDMDRIEESNLSRSSLFRSEHEGEFKAERAAKSAKDLYPKIKVESYVGKIQSDIGYGLFRWADIVVGALDNREARIFVNRACTYVGRPWIDGGIDVLNGVARGFQAPQTACYECTMSKVDWDLIQNRQSCSLHARRALANRGVPTTPTTSSVIGAIQAQEVLKYLHGLESIIGKGFLFEGLAHNSYKIEYSINPACDLHYEQAEIHNDHDLSNRSTMRQIFQWGEKRLGKVEALDIYREIVSRTSCPQCGQMTECFVNAETIPVSDTFCSRCEVEKIPEYLHSLGPDSPYLDKTVSSFGLPENEILWLRNSEKCIGIDLTEIPFQSHV</sequence>
<dbReference type="GO" id="GO:0032446">
    <property type="term" value="P:protein modification by small protein conjugation"/>
    <property type="evidence" value="ECO:0007669"/>
    <property type="project" value="TreeGrafter"/>
</dbReference>
<dbReference type="InterPro" id="IPR000594">
    <property type="entry name" value="ThiF_NAD_FAD-bd"/>
</dbReference>
<keyword evidence="3" id="KW-1185">Reference proteome</keyword>
<feature type="domain" description="THIF-type NAD/FAD binding fold" evidence="1">
    <location>
        <begin position="25"/>
        <end position="242"/>
    </location>
</feature>
<evidence type="ECO:0000313" key="2">
    <source>
        <dbReference type="EMBL" id="MBD5782384.1"/>
    </source>
</evidence>
<dbReference type="SUPFAM" id="SSF69572">
    <property type="entry name" value="Activating enzymes of the ubiquitin-like proteins"/>
    <property type="match status" value="1"/>
</dbReference>
<dbReference type="GO" id="GO:0008641">
    <property type="term" value="F:ubiquitin-like modifier activating enzyme activity"/>
    <property type="evidence" value="ECO:0007669"/>
    <property type="project" value="InterPro"/>
</dbReference>
<dbReference type="GO" id="GO:0004792">
    <property type="term" value="F:thiosulfate-cyanide sulfurtransferase activity"/>
    <property type="evidence" value="ECO:0007669"/>
    <property type="project" value="TreeGrafter"/>
</dbReference>
<keyword evidence="2" id="KW-0808">Transferase</keyword>
<dbReference type="InterPro" id="IPR035985">
    <property type="entry name" value="Ubiquitin-activating_enz"/>
</dbReference>
<evidence type="ECO:0000259" key="1">
    <source>
        <dbReference type="Pfam" id="PF00899"/>
    </source>
</evidence>
<organism evidence="2 3">
    <name type="scientific">Pelagicoccus enzymogenes</name>
    <dbReference type="NCBI Taxonomy" id="2773457"/>
    <lineage>
        <taxon>Bacteria</taxon>
        <taxon>Pseudomonadati</taxon>
        <taxon>Verrucomicrobiota</taxon>
        <taxon>Opitutia</taxon>
        <taxon>Puniceicoccales</taxon>
        <taxon>Pelagicoccaceae</taxon>
        <taxon>Pelagicoccus</taxon>
    </lineage>
</organism>
<name>A0A927IJZ9_9BACT</name>
<proteinExistence type="predicted"/>
<dbReference type="AlphaFoldDB" id="A0A927IJZ9"/>
<dbReference type="Proteomes" id="UP000622317">
    <property type="component" value="Unassembled WGS sequence"/>
</dbReference>
<dbReference type="Pfam" id="PF00899">
    <property type="entry name" value="ThiF"/>
    <property type="match status" value="1"/>
</dbReference>
<comment type="caution">
    <text evidence="2">The sequence shown here is derived from an EMBL/GenBank/DDBJ whole genome shotgun (WGS) entry which is preliminary data.</text>
</comment>
<accession>A0A927IJZ9</accession>
<dbReference type="EMBL" id="JACYFG010000061">
    <property type="protein sequence ID" value="MBD5782384.1"/>
    <property type="molecule type" value="Genomic_DNA"/>
</dbReference>